<evidence type="ECO:0000313" key="3">
    <source>
        <dbReference type="Proteomes" id="UP000287651"/>
    </source>
</evidence>
<organism evidence="2 3">
    <name type="scientific">Ensete ventricosum</name>
    <name type="common">Abyssinian banana</name>
    <name type="synonym">Musa ensete</name>
    <dbReference type="NCBI Taxonomy" id="4639"/>
    <lineage>
        <taxon>Eukaryota</taxon>
        <taxon>Viridiplantae</taxon>
        <taxon>Streptophyta</taxon>
        <taxon>Embryophyta</taxon>
        <taxon>Tracheophyta</taxon>
        <taxon>Spermatophyta</taxon>
        <taxon>Magnoliopsida</taxon>
        <taxon>Liliopsida</taxon>
        <taxon>Zingiberales</taxon>
        <taxon>Musaceae</taxon>
        <taxon>Ensete</taxon>
    </lineage>
</organism>
<protein>
    <submittedName>
        <fullName evidence="2">Uncharacterized protein</fullName>
    </submittedName>
</protein>
<feature type="region of interest" description="Disordered" evidence="1">
    <location>
        <begin position="52"/>
        <end position="116"/>
    </location>
</feature>
<proteinExistence type="predicted"/>
<gene>
    <name evidence="2" type="ORF">B296_00043989</name>
</gene>
<accession>A0A426Y5L3</accession>
<dbReference type="Proteomes" id="UP000287651">
    <property type="component" value="Unassembled WGS sequence"/>
</dbReference>
<sequence>MATGGARAEANMRTYRRRRSPFRGAPKAKPEALREQTGVRREPLFPFLVPYRMRPSQDHRPPHISRASPEPLGDDVRGPTSSHHKCVTKRFETGERHGKRRSRSPFCFSPSSSPHL</sequence>
<feature type="region of interest" description="Disordered" evidence="1">
    <location>
        <begin position="1"/>
        <end position="39"/>
    </location>
</feature>
<evidence type="ECO:0000313" key="2">
    <source>
        <dbReference type="EMBL" id="RRT47059.1"/>
    </source>
</evidence>
<reference evidence="2 3" key="1">
    <citation type="journal article" date="2014" name="Agronomy (Basel)">
        <title>A Draft Genome Sequence for Ensete ventricosum, the Drought-Tolerant Tree Against Hunger.</title>
        <authorList>
            <person name="Harrison J."/>
            <person name="Moore K.A."/>
            <person name="Paszkiewicz K."/>
            <person name="Jones T."/>
            <person name="Grant M."/>
            <person name="Ambacheew D."/>
            <person name="Muzemil S."/>
            <person name="Studholme D.J."/>
        </authorList>
    </citation>
    <scope>NUCLEOTIDE SEQUENCE [LARGE SCALE GENOMIC DNA]</scope>
</reference>
<feature type="compositionally biased region" description="Low complexity" evidence="1">
    <location>
        <begin position="104"/>
        <end position="116"/>
    </location>
</feature>
<evidence type="ECO:0000256" key="1">
    <source>
        <dbReference type="SAM" id="MobiDB-lite"/>
    </source>
</evidence>
<name>A0A426Y5L3_ENSVE</name>
<feature type="compositionally biased region" description="Basic and acidic residues" evidence="1">
    <location>
        <begin position="28"/>
        <end position="39"/>
    </location>
</feature>
<dbReference type="EMBL" id="AMZH03014788">
    <property type="protein sequence ID" value="RRT47059.1"/>
    <property type="molecule type" value="Genomic_DNA"/>
</dbReference>
<comment type="caution">
    <text evidence="2">The sequence shown here is derived from an EMBL/GenBank/DDBJ whole genome shotgun (WGS) entry which is preliminary data.</text>
</comment>
<dbReference type="AlphaFoldDB" id="A0A426Y5L3"/>